<protein>
    <submittedName>
        <fullName evidence="7">Transmembrane 4 L six family member 18</fullName>
    </submittedName>
</protein>
<comment type="similarity">
    <text evidence="2">Belongs to the L6 tetraspanin family.</text>
</comment>
<keyword evidence="3 6" id="KW-0812">Transmembrane</keyword>
<evidence type="ECO:0000313" key="8">
    <source>
        <dbReference type="Proteomes" id="UP000694392"/>
    </source>
</evidence>
<dbReference type="Ensembl" id="ENSSPUT00000010189.1">
    <property type="protein sequence ID" value="ENSSPUP00000009549.1"/>
    <property type="gene ID" value="ENSSPUG00000007402.1"/>
</dbReference>
<dbReference type="Proteomes" id="UP000694392">
    <property type="component" value="Unplaced"/>
</dbReference>
<feature type="transmembrane region" description="Helical" evidence="6">
    <location>
        <begin position="46"/>
        <end position="70"/>
    </location>
</feature>
<organism evidence="7 8">
    <name type="scientific">Sphenodon punctatus</name>
    <name type="common">Tuatara</name>
    <name type="synonym">Hatteria punctata</name>
    <dbReference type="NCBI Taxonomy" id="8508"/>
    <lineage>
        <taxon>Eukaryota</taxon>
        <taxon>Metazoa</taxon>
        <taxon>Chordata</taxon>
        <taxon>Craniata</taxon>
        <taxon>Vertebrata</taxon>
        <taxon>Euteleostomi</taxon>
        <taxon>Lepidosauria</taxon>
        <taxon>Sphenodontia</taxon>
        <taxon>Sphenodontidae</taxon>
        <taxon>Sphenodon</taxon>
    </lineage>
</organism>
<keyword evidence="5 6" id="KW-0472">Membrane</keyword>
<dbReference type="PANTHER" id="PTHR14198">
    <property type="entry name" value="TRANSMEMBRANE 4 L6 FAMILY MEMBER 1-RELATED"/>
    <property type="match status" value="1"/>
</dbReference>
<evidence type="ECO:0000256" key="5">
    <source>
        <dbReference type="ARBA" id="ARBA00023136"/>
    </source>
</evidence>
<dbReference type="GO" id="GO:0016020">
    <property type="term" value="C:membrane"/>
    <property type="evidence" value="ECO:0007669"/>
    <property type="project" value="UniProtKB-SubCell"/>
</dbReference>
<dbReference type="InterPro" id="IPR008661">
    <property type="entry name" value="L6_membrane"/>
</dbReference>
<dbReference type="OMA" id="WDYIFKD"/>
<dbReference type="Pfam" id="PF05805">
    <property type="entry name" value="L6_membrane"/>
    <property type="match status" value="1"/>
</dbReference>
<keyword evidence="4 6" id="KW-1133">Transmembrane helix</keyword>
<feature type="transmembrane region" description="Helical" evidence="6">
    <location>
        <begin position="158"/>
        <end position="177"/>
    </location>
</feature>
<name>A0A8D0GTP8_SPHPU</name>
<sequence>MGLQRCGSCLNFLLIPLALWSIVANVLLYFPDGKISYVTNNHLTNYVWYFEGICFSGIMMLLLAVLLIILERDPFYQCCQSESCNKTYRVSFVVLALLGIAFSGYSLIISTLGLVQGPFCKTPAGWEYIFKDTAGRYLTDDSSWSNCNEPAHVVEWNIILFSIMIALSGLQVIICFLKVIAELKRILCGSYSVFIQVPKHFQPHPQQIEITPASSF</sequence>
<dbReference type="AlphaFoldDB" id="A0A8D0GTP8"/>
<evidence type="ECO:0000256" key="1">
    <source>
        <dbReference type="ARBA" id="ARBA00004141"/>
    </source>
</evidence>
<feature type="transmembrane region" description="Helical" evidence="6">
    <location>
        <begin position="12"/>
        <end position="31"/>
    </location>
</feature>
<keyword evidence="8" id="KW-1185">Reference proteome</keyword>
<dbReference type="PANTHER" id="PTHR14198:SF14">
    <property type="entry name" value="TRANSMEMBRANE 4 L6 FAMILY MEMBER 18"/>
    <property type="match status" value="1"/>
</dbReference>
<evidence type="ECO:0000256" key="3">
    <source>
        <dbReference type="ARBA" id="ARBA00022692"/>
    </source>
</evidence>
<evidence type="ECO:0000256" key="6">
    <source>
        <dbReference type="SAM" id="Phobius"/>
    </source>
</evidence>
<reference evidence="7" key="1">
    <citation type="submission" date="2025-08" db="UniProtKB">
        <authorList>
            <consortium name="Ensembl"/>
        </authorList>
    </citation>
    <scope>IDENTIFICATION</scope>
</reference>
<gene>
    <name evidence="7" type="primary">TM4SF18</name>
</gene>
<dbReference type="GeneTree" id="ENSGT01030000234590"/>
<comment type="subcellular location">
    <subcellularLocation>
        <location evidence="1">Membrane</location>
        <topology evidence="1">Multi-pass membrane protein</topology>
    </subcellularLocation>
</comment>
<evidence type="ECO:0000256" key="2">
    <source>
        <dbReference type="ARBA" id="ARBA00006193"/>
    </source>
</evidence>
<accession>A0A8D0GTP8</accession>
<proteinExistence type="inferred from homology"/>
<feature type="transmembrane region" description="Helical" evidence="6">
    <location>
        <begin position="90"/>
        <end position="109"/>
    </location>
</feature>
<evidence type="ECO:0000313" key="7">
    <source>
        <dbReference type="Ensembl" id="ENSSPUP00000009549.1"/>
    </source>
</evidence>
<reference evidence="7" key="2">
    <citation type="submission" date="2025-09" db="UniProtKB">
        <authorList>
            <consortium name="Ensembl"/>
        </authorList>
    </citation>
    <scope>IDENTIFICATION</scope>
</reference>
<evidence type="ECO:0000256" key="4">
    <source>
        <dbReference type="ARBA" id="ARBA00022989"/>
    </source>
</evidence>